<evidence type="ECO:0000256" key="2">
    <source>
        <dbReference type="HAMAP-Rule" id="MF_00048"/>
    </source>
</evidence>
<dbReference type="InterPro" id="IPR011335">
    <property type="entry name" value="Restrct_endonuc-II-like"/>
</dbReference>
<reference evidence="3 4" key="1">
    <citation type="submission" date="2024-09" db="EMBL/GenBank/DDBJ databases">
        <authorList>
            <person name="Sun Q."/>
            <person name="Mori K."/>
        </authorList>
    </citation>
    <scope>NUCLEOTIDE SEQUENCE [LARGE SCALE GENOMIC DNA]</scope>
    <source>
        <strain evidence="3 4">NCAIM B.02604</strain>
    </source>
</reference>
<dbReference type="Proteomes" id="UP001589862">
    <property type="component" value="Unassembled WGS sequence"/>
</dbReference>
<dbReference type="EMBL" id="JBHLUB010000031">
    <property type="protein sequence ID" value="MFC0582708.1"/>
    <property type="molecule type" value="Genomic_DNA"/>
</dbReference>
<evidence type="ECO:0000313" key="4">
    <source>
        <dbReference type="Proteomes" id="UP001589862"/>
    </source>
</evidence>
<dbReference type="HAMAP" id="MF_00048">
    <property type="entry name" value="UPF0102"/>
    <property type="match status" value="1"/>
</dbReference>
<dbReference type="CDD" id="cd20736">
    <property type="entry name" value="PoNe_Nuclease"/>
    <property type="match status" value="1"/>
</dbReference>
<dbReference type="SUPFAM" id="SSF52980">
    <property type="entry name" value="Restriction endonuclease-like"/>
    <property type="match status" value="1"/>
</dbReference>
<keyword evidence="4" id="KW-1185">Reference proteome</keyword>
<dbReference type="InterPro" id="IPR003509">
    <property type="entry name" value="UPF0102_YraN-like"/>
</dbReference>
<dbReference type="RefSeq" id="WP_377460067.1">
    <property type="nucleotide sequence ID" value="NZ_JBHLUB010000031.1"/>
</dbReference>
<gene>
    <name evidence="3" type="ORF">ACFFFR_10010</name>
</gene>
<proteinExistence type="inferred from homology"/>
<dbReference type="NCBIfam" id="NF009154">
    <property type="entry name" value="PRK12497.3-3"/>
    <property type="match status" value="1"/>
</dbReference>
<evidence type="ECO:0000313" key="3">
    <source>
        <dbReference type="EMBL" id="MFC0582708.1"/>
    </source>
</evidence>
<dbReference type="InterPro" id="IPR011856">
    <property type="entry name" value="tRNA_endonuc-like_dom_sf"/>
</dbReference>
<dbReference type="PANTHER" id="PTHR34039:SF1">
    <property type="entry name" value="UPF0102 PROTEIN YRAN"/>
    <property type="match status" value="1"/>
</dbReference>
<organism evidence="3 4">
    <name type="scientific">Micrococcoides hystricis</name>
    <dbReference type="NCBI Taxonomy" id="1572761"/>
    <lineage>
        <taxon>Bacteria</taxon>
        <taxon>Bacillati</taxon>
        <taxon>Actinomycetota</taxon>
        <taxon>Actinomycetes</taxon>
        <taxon>Micrococcales</taxon>
        <taxon>Micrococcaceae</taxon>
        <taxon>Micrococcoides</taxon>
    </lineage>
</organism>
<name>A0ABV6PCZ2_9MICC</name>
<sequence>MTQEQMRLRIPEQSHRQRLGRCGEFIAANYLQALHYRILDQNWTCRSGEIDLVGYGEDHLVFVEVKARTGLDFGHPLEAITEPKFKRLCRLAAYWRKKQQHKYGFLDRHVPQRIDVIGIVFTEHGLELSHQRGIDVA</sequence>
<dbReference type="PANTHER" id="PTHR34039">
    <property type="entry name" value="UPF0102 PROTEIN YRAN"/>
    <property type="match status" value="1"/>
</dbReference>
<comment type="similarity">
    <text evidence="1 2">Belongs to the UPF0102 family.</text>
</comment>
<accession>A0ABV6PCZ2</accession>
<dbReference type="Pfam" id="PF02021">
    <property type="entry name" value="UPF0102"/>
    <property type="match status" value="1"/>
</dbReference>
<comment type="caution">
    <text evidence="3">The sequence shown here is derived from an EMBL/GenBank/DDBJ whole genome shotgun (WGS) entry which is preliminary data.</text>
</comment>
<dbReference type="Gene3D" id="3.40.1350.10">
    <property type="match status" value="1"/>
</dbReference>
<protein>
    <recommendedName>
        <fullName evidence="2">UPF0102 protein ACFFFR_10010</fullName>
    </recommendedName>
</protein>
<evidence type="ECO:0000256" key="1">
    <source>
        <dbReference type="ARBA" id="ARBA00006738"/>
    </source>
</evidence>